<dbReference type="KEGG" id="slom:PXH66_01835"/>
<keyword evidence="1 2" id="KW-0597">Phosphoprotein</keyword>
<dbReference type="PANTHER" id="PTHR44591">
    <property type="entry name" value="STRESS RESPONSE REGULATOR PROTEIN 1"/>
    <property type="match status" value="1"/>
</dbReference>
<dbReference type="InterPro" id="IPR050595">
    <property type="entry name" value="Bact_response_regulator"/>
</dbReference>
<dbReference type="InterPro" id="IPR011006">
    <property type="entry name" value="CheY-like_superfamily"/>
</dbReference>
<evidence type="ECO:0000256" key="2">
    <source>
        <dbReference type="PROSITE-ProRule" id="PRU00169"/>
    </source>
</evidence>
<reference evidence="4" key="1">
    <citation type="submission" date="2023-03" db="EMBL/GenBank/DDBJ databases">
        <title>Lomoglobus Profundus gen. nov., sp. nov., a novel member of the phylum Verrucomicrobia, isolated from deep-marine sediment of South China Sea.</title>
        <authorList>
            <person name="Ahmad T."/>
            <person name="Ishaq S.E."/>
            <person name="Wang F."/>
        </authorList>
    </citation>
    <scope>NUCLEOTIDE SEQUENCE</scope>
    <source>
        <strain evidence="4">LMO-M01</strain>
    </source>
</reference>
<evidence type="ECO:0000256" key="1">
    <source>
        <dbReference type="ARBA" id="ARBA00022553"/>
    </source>
</evidence>
<accession>A0AAE9ZYT9</accession>
<gene>
    <name evidence="4" type="ORF">PXH66_01835</name>
</gene>
<feature type="modified residue" description="4-aspartylphosphate" evidence="2">
    <location>
        <position position="60"/>
    </location>
</feature>
<dbReference type="SMART" id="SM00448">
    <property type="entry name" value="REC"/>
    <property type="match status" value="1"/>
</dbReference>
<dbReference type="SUPFAM" id="SSF52172">
    <property type="entry name" value="CheY-like"/>
    <property type="match status" value="1"/>
</dbReference>
<feature type="domain" description="Response regulatory" evidence="3">
    <location>
        <begin position="9"/>
        <end position="125"/>
    </location>
</feature>
<sequence>MEPPSPPTRILFVDDEPMITRVGRRALVSLGYQPTIANDGAEAWELMQQEPLAFDLIISDQTMPGLTGLELLDNVRKIHPDLPFILSTGYAENFDISDALARGAQAMLSKPFQLAELREIVERVLNSAHGPPGS</sequence>
<name>A0AAE9ZYT9_9BACT</name>
<dbReference type="Pfam" id="PF00072">
    <property type="entry name" value="Response_reg"/>
    <property type="match status" value="1"/>
</dbReference>
<dbReference type="Proteomes" id="UP001218638">
    <property type="component" value="Chromosome"/>
</dbReference>
<dbReference type="PROSITE" id="PS50110">
    <property type="entry name" value="RESPONSE_REGULATORY"/>
    <property type="match status" value="1"/>
</dbReference>
<dbReference type="EMBL" id="CP119075">
    <property type="protein sequence ID" value="WED65590.1"/>
    <property type="molecule type" value="Genomic_DNA"/>
</dbReference>
<proteinExistence type="predicted"/>
<keyword evidence="5" id="KW-1185">Reference proteome</keyword>
<dbReference type="GO" id="GO:0000160">
    <property type="term" value="P:phosphorelay signal transduction system"/>
    <property type="evidence" value="ECO:0007669"/>
    <property type="project" value="InterPro"/>
</dbReference>
<evidence type="ECO:0000313" key="5">
    <source>
        <dbReference type="Proteomes" id="UP001218638"/>
    </source>
</evidence>
<dbReference type="AlphaFoldDB" id="A0AAE9ZYT9"/>
<evidence type="ECO:0000313" key="4">
    <source>
        <dbReference type="EMBL" id="WED65590.1"/>
    </source>
</evidence>
<protein>
    <submittedName>
        <fullName evidence="4">Response regulator</fullName>
    </submittedName>
</protein>
<dbReference type="Gene3D" id="3.40.50.2300">
    <property type="match status" value="1"/>
</dbReference>
<dbReference type="RefSeq" id="WP_330930121.1">
    <property type="nucleotide sequence ID" value="NZ_CP119075.1"/>
</dbReference>
<dbReference type="InterPro" id="IPR001789">
    <property type="entry name" value="Sig_transdc_resp-reg_receiver"/>
</dbReference>
<dbReference type="PANTHER" id="PTHR44591:SF21">
    <property type="entry name" value="TWO-COMPONENT RESPONSE REGULATOR"/>
    <property type="match status" value="1"/>
</dbReference>
<organism evidence="4 5">
    <name type="scientific">Synoicihabitans lomoniglobus</name>
    <dbReference type="NCBI Taxonomy" id="2909285"/>
    <lineage>
        <taxon>Bacteria</taxon>
        <taxon>Pseudomonadati</taxon>
        <taxon>Verrucomicrobiota</taxon>
        <taxon>Opitutia</taxon>
        <taxon>Opitutales</taxon>
        <taxon>Opitutaceae</taxon>
        <taxon>Synoicihabitans</taxon>
    </lineage>
</organism>
<evidence type="ECO:0000259" key="3">
    <source>
        <dbReference type="PROSITE" id="PS50110"/>
    </source>
</evidence>